<keyword evidence="4" id="KW-0808">Transferase</keyword>
<evidence type="ECO:0000313" key="5">
    <source>
        <dbReference type="Proteomes" id="UP001170624"/>
    </source>
</evidence>
<dbReference type="InterPro" id="IPR036388">
    <property type="entry name" value="WH-like_DNA-bd_sf"/>
</dbReference>
<dbReference type="Pfam" id="PF02870">
    <property type="entry name" value="Methyltransf_1N"/>
    <property type="match status" value="1"/>
</dbReference>
<evidence type="ECO:0000259" key="3">
    <source>
        <dbReference type="Pfam" id="PF02870"/>
    </source>
</evidence>
<accession>A0AAW7XYY3</accession>
<gene>
    <name evidence="4" type="ORF">Q4568_01390</name>
</gene>
<dbReference type="CDD" id="cd06445">
    <property type="entry name" value="ATase"/>
    <property type="match status" value="1"/>
</dbReference>
<dbReference type="EMBL" id="JAUOPU010000001">
    <property type="protein sequence ID" value="MDO6541162.1"/>
    <property type="molecule type" value="Genomic_DNA"/>
</dbReference>
<dbReference type="SUPFAM" id="SSF53155">
    <property type="entry name" value="Methylated DNA-protein cysteine methyltransferase domain"/>
    <property type="match status" value="1"/>
</dbReference>
<reference evidence="4" key="1">
    <citation type="submission" date="2023-07" db="EMBL/GenBank/DDBJ databases">
        <title>Genome content predicts the carbon catabolic preferences of heterotrophic bacteria.</title>
        <authorList>
            <person name="Gralka M."/>
        </authorList>
    </citation>
    <scope>NUCLEOTIDE SEQUENCE</scope>
    <source>
        <strain evidence="4">G2M05</strain>
    </source>
</reference>
<dbReference type="Gene3D" id="1.10.10.10">
    <property type="entry name" value="Winged helix-like DNA-binding domain superfamily/Winged helix DNA-binding domain"/>
    <property type="match status" value="1"/>
</dbReference>
<dbReference type="GO" id="GO:0003908">
    <property type="term" value="F:methylated-DNA-[protein]-cysteine S-methyltransferase activity"/>
    <property type="evidence" value="ECO:0007669"/>
    <property type="project" value="UniProtKB-EC"/>
</dbReference>
<keyword evidence="4" id="KW-0489">Methyltransferase</keyword>
<dbReference type="EC" id="2.1.1.63" evidence="4"/>
<evidence type="ECO:0000259" key="2">
    <source>
        <dbReference type="Pfam" id="PF01035"/>
    </source>
</evidence>
<dbReference type="PANTHER" id="PTHR10815">
    <property type="entry name" value="METHYLATED-DNA--PROTEIN-CYSTEINE METHYLTRANSFERASE"/>
    <property type="match status" value="1"/>
</dbReference>
<dbReference type="RefSeq" id="WP_303497859.1">
    <property type="nucleotide sequence ID" value="NZ_JAUOPU010000001.1"/>
</dbReference>
<dbReference type="Proteomes" id="UP001170624">
    <property type="component" value="Unassembled WGS sequence"/>
</dbReference>
<feature type="domain" description="Methylated-DNA-[protein]-cysteine S-methyltransferase DNA binding" evidence="2">
    <location>
        <begin position="73"/>
        <end position="134"/>
    </location>
</feature>
<name>A0AAW7XYY3_9GAMM</name>
<evidence type="ECO:0000313" key="4">
    <source>
        <dbReference type="EMBL" id="MDO6541162.1"/>
    </source>
</evidence>
<dbReference type="Pfam" id="PF01035">
    <property type="entry name" value="DNA_binding_1"/>
    <property type="match status" value="1"/>
</dbReference>
<dbReference type="SUPFAM" id="SSF46767">
    <property type="entry name" value="Methylated DNA-protein cysteine methyltransferase, C-terminal domain"/>
    <property type="match status" value="1"/>
</dbReference>
<organism evidence="4 5">
    <name type="scientific">Photobacterium sanguinicancri</name>
    <dbReference type="NCBI Taxonomy" id="875932"/>
    <lineage>
        <taxon>Bacteria</taxon>
        <taxon>Pseudomonadati</taxon>
        <taxon>Pseudomonadota</taxon>
        <taxon>Gammaproteobacteria</taxon>
        <taxon>Vibrionales</taxon>
        <taxon>Vibrionaceae</taxon>
        <taxon>Photobacterium</taxon>
    </lineage>
</organism>
<dbReference type="InterPro" id="IPR036217">
    <property type="entry name" value="MethylDNA_cys_MeTrfase_DNAb"/>
</dbReference>
<sequence>MYFDYLDTDIGRFFLLADSQGLRQLTICSPGFSPDKRWEHEPTKMQPYTHELTEYFEGKRKKFTFSIAPQGTDFQIKVWQALRHIPFNHQQTYQQIAQRIGLPHAASAVGMARNVNPIPIVIPCHRVEKNISSRYHFGDDVIQQLHALETGQLALISAHKSQR</sequence>
<proteinExistence type="predicted"/>
<evidence type="ECO:0000256" key="1">
    <source>
        <dbReference type="ARBA" id="ARBA00022763"/>
    </source>
</evidence>
<dbReference type="InterPro" id="IPR014048">
    <property type="entry name" value="MethylDNA_cys_MeTrfase_DNA-bd"/>
</dbReference>
<protein>
    <submittedName>
        <fullName evidence="4">Methylated-DNA--[protein]-cysteine S-methyltransferase</fullName>
        <ecNumber evidence="4">2.1.1.63</ecNumber>
    </submittedName>
</protein>
<dbReference type="PANTHER" id="PTHR10815:SF5">
    <property type="entry name" value="METHYLATED-DNA--PROTEIN-CYSTEINE METHYLTRANSFERASE"/>
    <property type="match status" value="1"/>
</dbReference>
<dbReference type="InterPro" id="IPR008332">
    <property type="entry name" value="MethylG_MeTrfase_N"/>
</dbReference>
<dbReference type="GO" id="GO:0032259">
    <property type="term" value="P:methylation"/>
    <property type="evidence" value="ECO:0007669"/>
    <property type="project" value="UniProtKB-KW"/>
</dbReference>
<feature type="domain" description="Methylguanine DNA methyltransferase ribonuclease-like" evidence="3">
    <location>
        <begin position="1"/>
        <end position="68"/>
    </location>
</feature>
<dbReference type="NCBIfam" id="TIGR00589">
    <property type="entry name" value="ogt"/>
    <property type="match status" value="1"/>
</dbReference>
<keyword evidence="1" id="KW-0227">DNA damage</keyword>
<comment type="caution">
    <text evidence="4">The sequence shown here is derived from an EMBL/GenBank/DDBJ whole genome shotgun (WGS) entry which is preliminary data.</text>
</comment>
<dbReference type="Gene3D" id="3.30.160.70">
    <property type="entry name" value="Methylated DNA-protein cysteine methyltransferase domain"/>
    <property type="match status" value="1"/>
</dbReference>
<dbReference type="AlphaFoldDB" id="A0AAW7XYY3"/>
<dbReference type="GO" id="GO:0006281">
    <property type="term" value="P:DNA repair"/>
    <property type="evidence" value="ECO:0007669"/>
    <property type="project" value="InterPro"/>
</dbReference>
<dbReference type="InterPro" id="IPR036631">
    <property type="entry name" value="MGMT_N_sf"/>
</dbReference>